<evidence type="ECO:0000256" key="2">
    <source>
        <dbReference type="SAM" id="SignalP"/>
    </source>
</evidence>
<dbReference type="SUPFAM" id="SSF50630">
    <property type="entry name" value="Acid proteases"/>
    <property type="match status" value="1"/>
</dbReference>
<dbReference type="GO" id="GO:0004190">
    <property type="term" value="F:aspartic-type endopeptidase activity"/>
    <property type="evidence" value="ECO:0007669"/>
    <property type="project" value="InterPro"/>
</dbReference>
<dbReference type="PROSITE" id="PS51767">
    <property type="entry name" value="PEPTIDASE_A1"/>
    <property type="match status" value="1"/>
</dbReference>
<dbReference type="GO" id="GO:0006508">
    <property type="term" value="P:proteolysis"/>
    <property type="evidence" value="ECO:0007669"/>
    <property type="project" value="InterPro"/>
</dbReference>
<dbReference type="CDD" id="cd05471">
    <property type="entry name" value="pepsin_like"/>
    <property type="match status" value="1"/>
</dbReference>
<dbReference type="InterPro" id="IPR001461">
    <property type="entry name" value="Aspartic_peptidase_A1"/>
</dbReference>
<sequence>MAKGPHISPFLSCISAISLFLSVLNTTALDITGRKRSLSSNQNSKRDASGTFGNGSLALANIADVQYLGNVTLGGKNFEVLIDTDSVDLYVVGDVPGTKDLGIPLNLSYADRADIAGNISTAQLQFDGYSIQDQAYLRVNHTDDSLSGVLGLGPTKLSDIRNLVNSSAGDPMINRIFQQNSSTPNYITFLLSRNASIEGNNLLSSDGYYPAQLTIGDIIPGLEGINNAPKLQALEDQKTFGGTWVTLLDADGIIGLDGKRINTTTMVQNVTAGTEEQLRVLLDTGTSLPQLPAHIVDAIYGKIPGAKFIQNGGDIRPDLDVYTNFWRIPCNQEVNVSFIFSSQEFPVAPLDLSSEVGMDKDSVDICIATFQQVDPSVAEDPGSGAHDMVLGMAFLRNVYALFNYGDFVDNSTSRTSAPYIQFLTISDKAKIHQDFVNARLSGGNSTSSGSNSGHGSSVTAISEILALGLSALMMVFGAAGAAL</sequence>
<feature type="signal peptide" evidence="2">
    <location>
        <begin position="1"/>
        <end position="28"/>
    </location>
</feature>
<dbReference type="EMBL" id="JAACJM010000013">
    <property type="protein sequence ID" value="KAF5369254.1"/>
    <property type="molecule type" value="Genomic_DNA"/>
</dbReference>
<gene>
    <name evidence="4" type="ORF">D9758_002638</name>
</gene>
<dbReference type="OrthoDB" id="15189at2759"/>
<dbReference type="InterPro" id="IPR021109">
    <property type="entry name" value="Peptidase_aspartic_dom_sf"/>
</dbReference>
<reference evidence="4 5" key="1">
    <citation type="journal article" date="2020" name="ISME J.">
        <title>Uncovering the hidden diversity of litter-decomposition mechanisms in mushroom-forming fungi.</title>
        <authorList>
            <person name="Floudas D."/>
            <person name="Bentzer J."/>
            <person name="Ahren D."/>
            <person name="Johansson T."/>
            <person name="Persson P."/>
            <person name="Tunlid A."/>
        </authorList>
    </citation>
    <scope>NUCLEOTIDE SEQUENCE [LARGE SCALE GENOMIC DNA]</scope>
    <source>
        <strain evidence="4 5">CBS 291.85</strain>
    </source>
</reference>
<comment type="similarity">
    <text evidence="1">Belongs to the peptidase A1 family.</text>
</comment>
<dbReference type="PANTHER" id="PTHR47966">
    <property type="entry name" value="BETA-SITE APP-CLEAVING ENZYME, ISOFORM A-RELATED"/>
    <property type="match status" value="1"/>
</dbReference>
<dbReference type="PANTHER" id="PTHR47966:SF51">
    <property type="entry name" value="BETA-SITE APP-CLEAVING ENZYME, ISOFORM A-RELATED"/>
    <property type="match status" value="1"/>
</dbReference>
<keyword evidence="5" id="KW-1185">Reference proteome</keyword>
<dbReference type="InterPro" id="IPR033121">
    <property type="entry name" value="PEPTIDASE_A1"/>
</dbReference>
<keyword evidence="2" id="KW-0732">Signal</keyword>
<name>A0A8H5GQN4_9AGAR</name>
<comment type="caution">
    <text evidence="4">The sequence shown here is derived from an EMBL/GenBank/DDBJ whole genome shotgun (WGS) entry which is preliminary data.</text>
</comment>
<organism evidence="4 5">
    <name type="scientific">Tetrapyrgos nigripes</name>
    <dbReference type="NCBI Taxonomy" id="182062"/>
    <lineage>
        <taxon>Eukaryota</taxon>
        <taxon>Fungi</taxon>
        <taxon>Dikarya</taxon>
        <taxon>Basidiomycota</taxon>
        <taxon>Agaricomycotina</taxon>
        <taxon>Agaricomycetes</taxon>
        <taxon>Agaricomycetidae</taxon>
        <taxon>Agaricales</taxon>
        <taxon>Marasmiineae</taxon>
        <taxon>Marasmiaceae</taxon>
        <taxon>Tetrapyrgos</taxon>
    </lineage>
</organism>
<dbReference type="AlphaFoldDB" id="A0A8H5GQN4"/>
<evidence type="ECO:0000259" key="3">
    <source>
        <dbReference type="PROSITE" id="PS51767"/>
    </source>
</evidence>
<dbReference type="PRINTS" id="PR00792">
    <property type="entry name" value="PEPSIN"/>
</dbReference>
<evidence type="ECO:0000313" key="4">
    <source>
        <dbReference type="EMBL" id="KAF5369254.1"/>
    </source>
</evidence>
<dbReference type="Pfam" id="PF00026">
    <property type="entry name" value="Asp"/>
    <property type="match status" value="1"/>
</dbReference>
<dbReference type="Gene3D" id="2.40.70.10">
    <property type="entry name" value="Acid Proteases"/>
    <property type="match status" value="2"/>
</dbReference>
<feature type="chain" id="PRO_5034091329" description="Peptidase A1 domain-containing protein" evidence="2">
    <location>
        <begin position="29"/>
        <end position="483"/>
    </location>
</feature>
<evidence type="ECO:0000256" key="1">
    <source>
        <dbReference type="ARBA" id="ARBA00007447"/>
    </source>
</evidence>
<accession>A0A8H5GQN4</accession>
<dbReference type="InterPro" id="IPR034164">
    <property type="entry name" value="Pepsin-like_dom"/>
</dbReference>
<evidence type="ECO:0000313" key="5">
    <source>
        <dbReference type="Proteomes" id="UP000559256"/>
    </source>
</evidence>
<proteinExistence type="inferred from homology"/>
<protein>
    <recommendedName>
        <fullName evidence="3">Peptidase A1 domain-containing protein</fullName>
    </recommendedName>
</protein>
<dbReference type="Proteomes" id="UP000559256">
    <property type="component" value="Unassembled WGS sequence"/>
</dbReference>
<feature type="domain" description="Peptidase A1" evidence="3">
    <location>
        <begin position="67"/>
        <end position="416"/>
    </location>
</feature>